<sequence>MPEKSRERILRRISSALGDRRNLPSVPAPLQTPPLSREEKIEQLKTRMTAMRSEVHVVPKGDRDALWTDRLKTIVVEKGLKQMLYAPGTPVGDAVAAAWAAGDAGLPVLEPYDAPVETFKEALFSMDAGITATMGGIADTGALILWPDENEPRLMSLVPEVHIAVLDADRIYESFSEAMEKCVWADGMPTNALLISGPSKTADIELVLAFGVHGPKELVVLILT</sequence>
<reference evidence="2 3" key="1">
    <citation type="journal article" date="2013" name="Genome Announc.">
        <title>Draft genome sequences for three mercury-methylating, sulfate-reducing bacteria.</title>
        <authorList>
            <person name="Brown S.D."/>
            <person name="Hurt R.A.Jr."/>
            <person name="Gilmour C.C."/>
            <person name="Elias D.A."/>
        </authorList>
    </citation>
    <scope>NUCLEOTIDE SEQUENCE [LARGE SCALE GENOMIC DNA]</scope>
    <source>
        <strain evidence="2 3">DSM 2059</strain>
    </source>
</reference>
<dbReference type="Gene3D" id="3.40.50.10420">
    <property type="entry name" value="NagB/RpiA/CoA transferase-like"/>
    <property type="match status" value="1"/>
</dbReference>
<gene>
    <name evidence="2" type="ORF">dsmv_1336</name>
</gene>
<dbReference type="Proteomes" id="UP000014977">
    <property type="component" value="Unassembled WGS sequence"/>
</dbReference>
<name>S7U2W4_DESML</name>
<keyword evidence="3" id="KW-1185">Reference proteome</keyword>
<dbReference type="PATRIC" id="fig|1121405.3.peg.644"/>
<dbReference type="RefSeq" id="WP_020875683.1">
    <property type="nucleotide sequence ID" value="NZ_ATHJ01000057.1"/>
</dbReference>
<dbReference type="STRING" id="897.B2D07_08695"/>
<protein>
    <submittedName>
        <fullName evidence="2">Lactate utilization protein B/C</fullName>
    </submittedName>
</protein>
<comment type="caution">
    <text evidence="2">The sequence shown here is derived from an EMBL/GenBank/DDBJ whole genome shotgun (WGS) entry which is preliminary data.</text>
</comment>
<dbReference type="OrthoDB" id="9794187at2"/>
<dbReference type="PANTHER" id="PTHR43682:SF1">
    <property type="entry name" value="LACTATE UTILIZATION PROTEIN C"/>
    <property type="match status" value="1"/>
</dbReference>
<evidence type="ECO:0000313" key="3">
    <source>
        <dbReference type="Proteomes" id="UP000014977"/>
    </source>
</evidence>
<dbReference type="PANTHER" id="PTHR43682">
    <property type="entry name" value="LACTATE UTILIZATION PROTEIN C"/>
    <property type="match status" value="1"/>
</dbReference>
<evidence type="ECO:0000259" key="1">
    <source>
        <dbReference type="Pfam" id="PF02589"/>
    </source>
</evidence>
<proteinExistence type="predicted"/>
<dbReference type="Pfam" id="PF02589">
    <property type="entry name" value="LUD_dom"/>
    <property type="match status" value="1"/>
</dbReference>
<accession>S7U2W4</accession>
<dbReference type="eggNOG" id="COG1556">
    <property type="taxonomic scope" value="Bacteria"/>
</dbReference>
<dbReference type="InterPro" id="IPR037171">
    <property type="entry name" value="NagB/RpiA_transferase-like"/>
</dbReference>
<evidence type="ECO:0000313" key="2">
    <source>
        <dbReference type="EMBL" id="EPR43310.1"/>
    </source>
</evidence>
<dbReference type="AlphaFoldDB" id="S7U2W4"/>
<organism evidence="2 3">
    <name type="scientific">Desulfococcus multivorans DSM 2059</name>
    <dbReference type="NCBI Taxonomy" id="1121405"/>
    <lineage>
        <taxon>Bacteria</taxon>
        <taxon>Pseudomonadati</taxon>
        <taxon>Thermodesulfobacteriota</taxon>
        <taxon>Desulfobacteria</taxon>
        <taxon>Desulfobacterales</taxon>
        <taxon>Desulfococcaceae</taxon>
        <taxon>Desulfococcus</taxon>
    </lineage>
</organism>
<dbReference type="InterPro" id="IPR003741">
    <property type="entry name" value="LUD_dom"/>
</dbReference>
<dbReference type="EMBL" id="ATHJ01000057">
    <property type="protein sequence ID" value="EPR43310.1"/>
    <property type="molecule type" value="Genomic_DNA"/>
</dbReference>
<dbReference type="SUPFAM" id="SSF100950">
    <property type="entry name" value="NagB/RpiA/CoA transferase-like"/>
    <property type="match status" value="1"/>
</dbReference>
<feature type="domain" description="LUD" evidence="1">
    <location>
        <begin position="41"/>
        <end position="223"/>
    </location>
</feature>
<dbReference type="InterPro" id="IPR024185">
    <property type="entry name" value="FTHF_cligase-like_sf"/>
</dbReference>